<dbReference type="PANTHER" id="PTHR34677">
    <property type="match status" value="1"/>
</dbReference>
<dbReference type="Pfam" id="PF19078">
    <property type="entry name" value="Big_12"/>
    <property type="match status" value="23"/>
</dbReference>
<feature type="domain" description="Bacterial Ig-like" evidence="5">
    <location>
        <begin position="2953"/>
        <end position="3051"/>
    </location>
</feature>
<feature type="domain" description="Bacterial Ig-like" evidence="5">
    <location>
        <begin position="758"/>
        <end position="853"/>
    </location>
</feature>
<feature type="domain" description="Bacterial Ig-like" evidence="5">
    <location>
        <begin position="2358"/>
        <end position="2448"/>
    </location>
</feature>
<feature type="domain" description="Bacterial Ig-like" evidence="5">
    <location>
        <begin position="1058"/>
        <end position="1154"/>
    </location>
</feature>
<comment type="caution">
    <text evidence="6">The sequence shown here is derived from an EMBL/GenBank/DDBJ whole genome shotgun (WGS) entry which is preliminary data.</text>
</comment>
<reference evidence="6 7" key="1">
    <citation type="submission" date="2022-08" db="EMBL/GenBank/DDBJ databases">
        <title>Reclassification of Massilia species as members of the genera Telluria, Duganella, Pseudoduganella, Mokoshia gen. nov. and Zemynaea gen. nov. using orthogonal and non-orthogonal genome-based approaches.</title>
        <authorList>
            <person name="Bowman J.P."/>
        </authorList>
    </citation>
    <scope>NUCLEOTIDE SEQUENCE [LARGE SCALE GENOMIC DNA]</scope>
    <source>
        <strain evidence="6 7">JCM 31607</strain>
    </source>
</reference>
<feature type="domain" description="Bacterial Ig-like" evidence="5">
    <location>
        <begin position="1958"/>
        <end position="2054"/>
    </location>
</feature>
<gene>
    <name evidence="6" type="ORF">NX773_16975</name>
</gene>
<feature type="domain" description="DUF4347" evidence="3">
    <location>
        <begin position="13"/>
        <end position="174"/>
    </location>
</feature>
<evidence type="ECO:0000259" key="3">
    <source>
        <dbReference type="Pfam" id="PF14252"/>
    </source>
</evidence>
<dbReference type="Proteomes" id="UP001205861">
    <property type="component" value="Unassembled WGS sequence"/>
</dbReference>
<dbReference type="RefSeq" id="WP_258857490.1">
    <property type="nucleotide sequence ID" value="NZ_JANUGV010000005.1"/>
</dbReference>
<feature type="domain" description="Bacterial Ig-like" evidence="5">
    <location>
        <begin position="1858"/>
        <end position="1948"/>
    </location>
</feature>
<feature type="domain" description="Bacterial Ig-like" evidence="4">
    <location>
        <begin position="2665"/>
        <end position="2760"/>
    </location>
</feature>
<feature type="domain" description="Bacterial Ig-like" evidence="5">
    <location>
        <begin position="1158"/>
        <end position="1256"/>
    </location>
</feature>
<evidence type="ECO:0000259" key="2">
    <source>
        <dbReference type="Pfam" id="PF13946"/>
    </source>
</evidence>
<dbReference type="PRINTS" id="PR00313">
    <property type="entry name" value="CABNDNGRPT"/>
</dbReference>
<dbReference type="InterPro" id="IPR018511">
    <property type="entry name" value="Hemolysin-typ_Ca-bd_CS"/>
</dbReference>
<dbReference type="Pfam" id="PF00353">
    <property type="entry name" value="HemolysinCabind"/>
    <property type="match status" value="3"/>
</dbReference>
<dbReference type="Pfam" id="PF14252">
    <property type="entry name" value="DUF4347"/>
    <property type="match status" value="1"/>
</dbReference>
<evidence type="ECO:0000313" key="6">
    <source>
        <dbReference type="EMBL" id="MCS0609861.1"/>
    </source>
</evidence>
<feature type="domain" description="Bacterial Ig-like" evidence="5">
    <location>
        <begin position="1558"/>
        <end position="1653"/>
    </location>
</feature>
<dbReference type="InterPro" id="IPR013783">
    <property type="entry name" value="Ig-like_fold"/>
</dbReference>
<feature type="domain" description="Bacterial Ig-like" evidence="5">
    <location>
        <begin position="658"/>
        <end position="756"/>
    </location>
</feature>
<feature type="domain" description="DUF4214" evidence="2">
    <location>
        <begin position="3515"/>
        <end position="3589"/>
    </location>
</feature>
<feature type="region of interest" description="Disordered" evidence="1">
    <location>
        <begin position="3257"/>
        <end position="3279"/>
    </location>
</feature>
<feature type="domain" description="Bacterial Ig-like" evidence="5">
    <location>
        <begin position="554"/>
        <end position="653"/>
    </location>
</feature>
<feature type="region of interest" description="Disordered" evidence="1">
    <location>
        <begin position="2160"/>
        <end position="2193"/>
    </location>
</feature>
<feature type="domain" description="Bacterial Ig-like" evidence="5">
    <location>
        <begin position="858"/>
        <end position="955"/>
    </location>
</feature>
<dbReference type="Pfam" id="PF19077">
    <property type="entry name" value="Big_13"/>
    <property type="match status" value="1"/>
</dbReference>
<name>A0ABT2BMY1_9BURK</name>
<dbReference type="Gene3D" id="2.60.40.1800">
    <property type="match status" value="1"/>
</dbReference>
<dbReference type="PANTHER" id="PTHR34677:SF3">
    <property type="entry name" value="BACTERIAL IG-LIKE DOMAIN-CONTAINING PROTEIN"/>
    <property type="match status" value="1"/>
</dbReference>
<organism evidence="6 7">
    <name type="scientific">Massilia solisilvae</name>
    <dbReference type="NCBI Taxonomy" id="1811225"/>
    <lineage>
        <taxon>Bacteria</taxon>
        <taxon>Pseudomonadati</taxon>
        <taxon>Pseudomonadota</taxon>
        <taxon>Betaproteobacteria</taxon>
        <taxon>Burkholderiales</taxon>
        <taxon>Oxalobacteraceae</taxon>
        <taxon>Telluria group</taxon>
        <taxon>Massilia</taxon>
    </lineage>
</organism>
<evidence type="ECO:0000259" key="4">
    <source>
        <dbReference type="Pfam" id="PF19077"/>
    </source>
</evidence>
<dbReference type="Gene3D" id="6.20.50.90">
    <property type="match status" value="1"/>
</dbReference>
<feature type="domain" description="Bacterial Ig-like" evidence="5">
    <location>
        <begin position="1658"/>
        <end position="1748"/>
    </location>
</feature>
<dbReference type="InterPro" id="IPR044016">
    <property type="entry name" value="Big_13"/>
</dbReference>
<dbReference type="Gene3D" id="2.60.40.10">
    <property type="entry name" value="Immunoglobulins"/>
    <property type="match status" value="2"/>
</dbReference>
<feature type="domain" description="Bacterial Ig-like" evidence="5">
    <location>
        <begin position="3053"/>
        <end position="3149"/>
    </location>
</feature>
<feature type="domain" description="Bacterial Ig-like" evidence="5">
    <location>
        <begin position="1358"/>
        <end position="1454"/>
    </location>
</feature>
<evidence type="ECO:0000259" key="5">
    <source>
        <dbReference type="Pfam" id="PF19078"/>
    </source>
</evidence>
<protein>
    <submittedName>
        <fullName evidence="6">Ig-like domain-containing protein</fullName>
    </submittedName>
</protein>
<feature type="domain" description="Bacterial Ig-like" evidence="5">
    <location>
        <begin position="2848"/>
        <end position="2949"/>
    </location>
</feature>
<accession>A0ABT2BMY1</accession>
<feature type="domain" description="Bacterial Ig-like" evidence="5">
    <location>
        <begin position="2458"/>
        <end position="2548"/>
    </location>
</feature>
<sequence>MNSQTVQEPATQIAFVFDNVAHYQELVAAFLPDVEVHVLDASKDGLQQISAILEGRSGVGGLHVVGHGAEGSLNFGSVNLDSANIGGYTEVLGKIGAALAAGGDILLYGCDVGAAAIGARFVGQIAQATGADVAASTDATGGAQRGGDWVLEYRQGDVTSDGALNAAAVHSLDTLLGLMPTGLQDVTPTMSTSSFVGGFTLSVQTGYSLTGAYDANGLYFNSPAAPNEWRDAKFTVTADNTNITGFNLDGINWIKYSATGTFSILVSGFNAGGGLIAQTTVSTANGSTTYTGGDFSGFVGIHTFTVEIIGSSDPLVHWPISQNTFDGFSVSNPIAANIAPTFVDTTTQLTDTENTAVNLAALLHVSDTDSGQTLTWSQDTAPSHGVLTFSSPTATSGSTDVTPGGSIVYTPTTGYAGTDSFVVKVSDGTATATRTVNVTVKPPAASAPVLTAATDTGLSNSDKLTKATSVSFSGAGAAGDSTSTVQVWVDKNGNGVYDAGTDLISTSATLTSGTWTSPAIDVSTLANGSYNVYGQITGGGQVGPTSSAGSFTIDRTAPTVTISSNVSKVLVGQTATITFTFSEDPGSSFTWNGTSGDVVVTGGTLGAISGSGTTRTATFTPTAGLDSTSASITIAAGSYTDAAGNNGGAGTTPSLTIDTLAPTVTITSDKSALKIGETASITFTFSEDPGAAFDASDIAVTGGTLGALSGTGTTRSATFTPTSGTNGGTASITVAAGAYADAAGNASGAGATPSLTFDTLAPTLAISSNKAALKAGETATITFTFSEDPGATFDAGDVTVTGGTLGTVSGTGTTRTATFTPTANTNAGTASITVAGGTYTDGAGNDGGAGATPSVTFDTLAPTVTVTSDKSALKIGETATITFTFSEDPGAAFDASDITVSGGTLGALSGTGTTRSATFTPTASTNGGTASITVAAGAYADAAGNASGAGATPSLSFDTLAPTLTITSDKAALKIGETATITFTFSEDPGATFDASDLTVTGGTLGALSGTGTTRTATFTPTASTNGGTASITVAGGTYTDSAGNNGAAGATPSVSFDTLAPTLAISSDKAALKAGETATITFTFSEDPGASFDASDVLVTGGTLGAVSGTGTTRTATFTPTANINAGTASITVAGGTYTDGAGNNGGAGATPSLTFDTLAPTVTVTSDKAALKIGETATITFTFSEDPGAAFDASDLTVTGGTLGALSGTGTTRTAVFTPTNGVNAGTASITVAAGAYADAAGNASGAGATPSLTFDTLAPTLTITSDKSALKAGDTATITFTFSEDPGATFDASDLTVTGGTLGALSGTGTTRTATFTPTANTNAGTASITVAGGTYTDGAGNNGGAGATPGVTFDTLAPTLAITSDKAALKAGDTATITFTFSEDPGATFDASDILVTGGTLGTVSGTGTTRTATFTPTANINAGTASITVAGGTYTDGAGNNGGAGATPSLTFDTLAPTVTVTSDKAALKIGETATITFTFSEDPGAAFDASDIAVTGGTLGALSGTGTTRSATFTPTASTNGGTASITVAAGAYADAAGNASSAGATPSLTFDTLAPTLAITSDKSALKAGETATITFTFSEDPGATFGAGDVTVTGGTLGTVSGTGTTRTATFTPTANTNAGTASITVAGGTYTDAAGNNGGAGATPSVSFDTLAPTLAITSDKSALKIGETATITFTFSEDPGATFDASDVLVSGGTLGTLSGTGTTRTAIFTPANGVNAGSASITVAGGTYADGAGNNGGAGATPGVTFDTLAPTVTITSDKAALKVGETATITFTFSEDPGATFDASDLAVTGGTLGALSGTGTTRTATFTPTASTNGGTASITVAGGTYTDAAGNTGAAGATPGLTFDTLAPTLAITSDKAALKAGEAATITFTFSEDPGASFDASDVLVTGGTLGTVSGTGTTRTATFTPTANTNAGTASITVAGGTYTDGAGNNGGAGATPGVTFDTLAPTVTITSDKAALKIGQTATVTFTFSEDPGATFDASDVLVTGGTLGALSGTGTTRTAVFTPANGVNAGTASITVAGGAYTDGAGNNGGAGATPSVTFDTLAPTVTITSDKAALKVGETATITFTFSEDPGATFDASDLAVTGGTLGALTGTGTTRTATFTPTANTNGGTASITVAAGSYTDGAGNNGGAGATPGVTFDTLAPNAPSAPALAAGSDTGTSATDNQTNTTTPTLTGTAEAGATVKLYDGASLIGTGTATAGVWSITAPALSEGTHSITAVATDAAGNTGPASAPLAVTIDTTVPTLAITADKPALKVGETAIITFTFSEDPGTTFDASDVLVSGGTLGTWSGTGTTRTAVFTPTNGVNAGTASITVAGGTYTDTAGNNGGAGATPSLSFDTLAPTVTITSDKAALKAGETATITFTFSEDPGATFDASDLAVSGGTLGALSGMGTTRTATFTPTASTNGGTASITVAGGTYADGAGNTGGAGATPGLTFDTLAPTLAITSDKAALKIGETAAITFTFSEDPGATFDASDVLVSGGTLGTLSGTGTTRTATFTPTANTNAGTASITVAGGAYTDGAGNNGGAGVTPGVSFDTLAPTVAITSDKAALKIGETATITFTFSEDPGATFDAGDVAVSGGTLGALSGTGTTRTATFTPDANMNNKTASITVAAGAYADAAGNAGGAGATPALTFDTLAPSAPSVPVLDAASDSGVSNSDGLTNAATLRFTGTAEDGATVKLIDPATNAVLGTGVAAGGTWAIDVSGLAEGIANIAAVATDTGGNTGPASAASSVTIDRAAPAAPSIALTSGGSPGSVVSYGKITVSGIEAGASWQYSVDGGAHWQNGSGTEFIVTTEGSATVLAHQTDGAGNTSVASNPLSFTLDTSGPTSSVSLNDLALTSGETATVTISFNERVVGFDLNDISASNATLSNLSSSDGGRTWTALMTPNPGVSSASNVINVNNTGVTDGVGNRGIGSSTSPNYTVQTGRLAAAIDLSDTSLLAGETAVVTIRFGEAVTGFTLADLVAENGKLSNLASTDNGSTWTALFTPTTNIDDTSNLIKVDNSGVIGAQGQRGEGQSTSANYTVNTIRPTASITVDTKVLAPGANTQVTIKFSQPVLGFDSADLTVSHATLSALASNDGGTTWTATLTADTGGKAASPGSLAIDLGGVRTAIGNAGIGSVSAHYVVAPAGSAIGTVDGVQVVSQSTTDPNTGRVQQVLLIPEVPAGRVDDPNTPNQKLADIPLVSNPAPGGAPALTASLPVGTGLQVEGPAAPLSTSDALTDLIHRIQDKTTSGSASQTDMTSQGQGFLNSLGANGQVESRTIVPTVSSGTAPSQPIVISGAGTGNGPNAPVVGLVIDGAGLPAGSTLQLDNVDFAAVIGDVRLIGGLGKNYVVGDGASQTIYLGPDDDVLSGGGGDDFIGSAGGDDHLDGGDGNDLVAGGIGNDTVIGGAGDDMLNGGRSTVGDWTFHMTAAGAISATHDKAVFTAAGTEVVQGAELDATVSELGFLKAAPEQLAGIAMLYAGLDRAPDVAGLTFWARAGVSLADVANGVLASAEFGGSALAHADNATFVRGMYLQVLGREPESAAMEYWSARLSGSDGRAPSGRADVLVAVALSDEHKGKMLAADGYTIAQGSLAQETAWFSGSGDDRLEGGTGHNLLVGGDGVDTAVYGGNQAQYHVLIGTDGLLRVADTGSDSLDTLSGIEVAEFKDGKVDLTALGKDVGQLDRVGLMFQTVFHHAAGLDALKSFLALNTDAPGMARALVATSEFQSRFGGTSDAAFVQALYANSGLDASKAGGMQSWQDYLGHHSRAELIATWIAQDDVQHAQFGNAGLWLF</sequence>
<feature type="domain" description="Bacterial Ig-like" evidence="5">
    <location>
        <begin position="1258"/>
        <end position="1348"/>
    </location>
</feature>
<dbReference type="InterPro" id="IPR001343">
    <property type="entry name" value="Hemolysn_Ca-bd"/>
</dbReference>
<dbReference type="InterPro" id="IPR025282">
    <property type="entry name" value="DUF4214"/>
</dbReference>
<dbReference type="InterPro" id="IPR025592">
    <property type="entry name" value="DUF4347"/>
</dbReference>
<feature type="domain" description="Bacterial Ig-like" evidence="5">
    <location>
        <begin position="958"/>
        <end position="1049"/>
    </location>
</feature>
<dbReference type="InterPro" id="IPR044048">
    <property type="entry name" value="Big_12"/>
</dbReference>
<feature type="domain" description="Bacterial Ig-like" evidence="5">
    <location>
        <begin position="2058"/>
        <end position="2148"/>
    </location>
</feature>
<dbReference type="InterPro" id="IPR011049">
    <property type="entry name" value="Serralysin-like_metalloprot_C"/>
</dbReference>
<proteinExistence type="predicted"/>
<feature type="domain" description="Bacterial Ig-like" evidence="5">
    <location>
        <begin position="2558"/>
        <end position="2649"/>
    </location>
</feature>
<dbReference type="Pfam" id="PF13946">
    <property type="entry name" value="DUF4214"/>
    <property type="match status" value="1"/>
</dbReference>
<dbReference type="SUPFAM" id="SSF51120">
    <property type="entry name" value="beta-Roll"/>
    <property type="match status" value="2"/>
</dbReference>
<evidence type="ECO:0000256" key="1">
    <source>
        <dbReference type="SAM" id="MobiDB-lite"/>
    </source>
</evidence>
<feature type="domain" description="Bacterial Ig-like" evidence="5">
    <location>
        <begin position="2258"/>
        <end position="2353"/>
    </location>
</feature>
<dbReference type="EMBL" id="JANUGV010000005">
    <property type="protein sequence ID" value="MCS0609861.1"/>
    <property type="molecule type" value="Genomic_DNA"/>
</dbReference>
<feature type="domain" description="Bacterial Ig-like" evidence="5">
    <location>
        <begin position="1458"/>
        <end position="1551"/>
    </location>
</feature>
<evidence type="ECO:0000313" key="7">
    <source>
        <dbReference type="Proteomes" id="UP001205861"/>
    </source>
</evidence>
<keyword evidence="7" id="KW-1185">Reference proteome</keyword>
<dbReference type="PROSITE" id="PS00330">
    <property type="entry name" value="HEMOLYSIN_CALCIUM"/>
    <property type="match status" value="1"/>
</dbReference>
<dbReference type="Pfam" id="PF17963">
    <property type="entry name" value="Big_9"/>
    <property type="match status" value="1"/>
</dbReference>
<feature type="domain" description="Bacterial Ig-like" evidence="5">
    <location>
        <begin position="1758"/>
        <end position="1849"/>
    </location>
</feature>